<keyword evidence="2" id="KW-0378">Hydrolase</keyword>
<proteinExistence type="predicted"/>
<dbReference type="RefSeq" id="WP_053398318.1">
    <property type="nucleotide sequence ID" value="NZ_DAWCKJ010000095.1"/>
</dbReference>
<sequence>MKKLFLLFIAVLSYVTTYAYEVDYKPSDSIRVIKLLNDAKKQPESTNYIIYFARKLKGIPYVAHTLEINKKEKLVINLRQLDCTTYVENVVALSMCMSEKKYTFKSFCDNLKKIRYRDESQPHYTQRLHYFTDWIENNTKKGICKEIQSPAPPFTNTQRINVFYMSENPSKYKMLKENPKYIPTIRKTEQNINQKTYKYIPKTEVKNTNTVRRTIQDGDIIATTTSLKGLDIQHIGFAIWHKDGLHMLNASSLHHKVVEEPMTLYNYLQKQKTMTGIRIIRLNIK</sequence>
<dbReference type="EMBL" id="LFQU01000012">
    <property type="protein sequence ID" value="KOO68490.1"/>
    <property type="molecule type" value="Genomic_DNA"/>
</dbReference>
<evidence type="ECO:0000313" key="3">
    <source>
        <dbReference type="Proteomes" id="UP000036951"/>
    </source>
</evidence>
<reference evidence="2 3" key="1">
    <citation type="submission" date="2015-06" db="EMBL/GenBank/DDBJ databases">
        <title>Prevotella sp. 109, sp. nov., a novel member of the family Prevotellaceae isolated from human faeces.</title>
        <authorList>
            <person name="Shkoporov A.N."/>
            <person name="Chaplin A.V."/>
            <person name="Kafarskaia L.I."/>
            <person name="Efimov B.A."/>
        </authorList>
    </citation>
    <scope>NUCLEOTIDE SEQUENCE [LARGE SCALE GENOMIC DNA]</scope>
    <source>
        <strain evidence="2 3">109</strain>
    </source>
</reference>
<dbReference type="InterPro" id="IPR038765">
    <property type="entry name" value="Papain-like_cys_pep_sf"/>
</dbReference>
<feature type="signal peptide" evidence="1">
    <location>
        <begin position="1"/>
        <end position="19"/>
    </location>
</feature>
<name>A0A8E1QXC4_9BACT</name>
<keyword evidence="2" id="KW-0326">Glycosidase</keyword>
<dbReference type="GO" id="GO:0016798">
    <property type="term" value="F:hydrolase activity, acting on glycosyl bonds"/>
    <property type="evidence" value="ECO:0007669"/>
    <property type="project" value="UniProtKB-KW"/>
</dbReference>
<feature type="chain" id="PRO_5034110297" evidence="1">
    <location>
        <begin position="20"/>
        <end position="285"/>
    </location>
</feature>
<dbReference type="Proteomes" id="UP000036951">
    <property type="component" value="Unassembled WGS sequence"/>
</dbReference>
<organism evidence="2 3">
    <name type="scientific">Xylanibacter rarus</name>
    <dbReference type="NCBI Taxonomy" id="1676614"/>
    <lineage>
        <taxon>Bacteria</taxon>
        <taxon>Pseudomonadati</taxon>
        <taxon>Bacteroidota</taxon>
        <taxon>Bacteroidia</taxon>
        <taxon>Bacteroidales</taxon>
        <taxon>Prevotellaceae</taxon>
        <taxon>Xylanibacter</taxon>
    </lineage>
</organism>
<gene>
    <name evidence="2" type="ORF">ACU52_07340</name>
</gene>
<evidence type="ECO:0000313" key="2">
    <source>
        <dbReference type="EMBL" id="KOO68490.1"/>
    </source>
</evidence>
<dbReference type="GO" id="GO:0045493">
    <property type="term" value="P:xylan catabolic process"/>
    <property type="evidence" value="ECO:0007669"/>
    <property type="project" value="UniProtKB-KW"/>
</dbReference>
<dbReference type="AlphaFoldDB" id="A0A8E1QXC4"/>
<dbReference type="Gene3D" id="1.10.3670.10">
    <property type="entry name" value="Putative xylanase like domain"/>
    <property type="match status" value="1"/>
</dbReference>
<comment type="caution">
    <text evidence="2">The sequence shown here is derived from an EMBL/GenBank/DDBJ whole genome shotgun (WGS) entry which is preliminary data.</text>
</comment>
<accession>A0A8E1QXC4</accession>
<dbReference type="SUPFAM" id="SSF54001">
    <property type="entry name" value="Cysteine proteinases"/>
    <property type="match status" value="1"/>
</dbReference>
<dbReference type="Pfam" id="PF07313">
    <property type="entry name" value="AmiA-like"/>
    <property type="match status" value="1"/>
</dbReference>
<dbReference type="InterPro" id="IPR010846">
    <property type="entry name" value="AmiA-like"/>
</dbReference>
<protein>
    <submittedName>
        <fullName evidence="2">Xylanase</fullName>
    </submittedName>
</protein>
<keyword evidence="2" id="KW-0119">Carbohydrate metabolism</keyword>
<keyword evidence="1" id="KW-0732">Signal</keyword>
<evidence type="ECO:0000256" key="1">
    <source>
        <dbReference type="SAM" id="SignalP"/>
    </source>
</evidence>
<dbReference type="Gene3D" id="2.30.260.10">
    <property type="entry name" value="putative xylanase like domain"/>
    <property type="match status" value="1"/>
</dbReference>
<keyword evidence="3" id="KW-1185">Reference proteome</keyword>
<keyword evidence="2" id="KW-0624">Polysaccharide degradation</keyword>
<dbReference type="OrthoDB" id="1409585at2"/>
<keyword evidence="2" id="KW-0858">Xylan degradation</keyword>